<name>A0A8H6AXU7_9HELO</name>
<accession>A0A8H6AXU7</accession>
<organism evidence="1 2">
    <name type="scientific">Botrytis fragariae</name>
    <dbReference type="NCBI Taxonomy" id="1964551"/>
    <lineage>
        <taxon>Eukaryota</taxon>
        <taxon>Fungi</taxon>
        <taxon>Dikarya</taxon>
        <taxon>Ascomycota</taxon>
        <taxon>Pezizomycotina</taxon>
        <taxon>Leotiomycetes</taxon>
        <taxon>Helotiales</taxon>
        <taxon>Sclerotiniaceae</taxon>
        <taxon>Botrytis</taxon>
    </lineage>
</organism>
<protein>
    <submittedName>
        <fullName evidence="1">Uncharacterized protein</fullName>
    </submittedName>
</protein>
<dbReference type="GeneID" id="59265367"/>
<evidence type="ECO:0000313" key="1">
    <source>
        <dbReference type="EMBL" id="KAF5875586.1"/>
    </source>
</evidence>
<reference evidence="1 2" key="1">
    <citation type="journal article" date="2020" name="Phytopathology">
        <title>A high-quality genome resource of Botrytis fragariae, a new and rapidly spreading fungal pathogen causing strawberry gray mold in the U.S.A.</title>
        <authorList>
            <person name="Wu Y."/>
            <person name="Saski C.A."/>
            <person name="Schnabel G."/>
            <person name="Xiao S."/>
            <person name="Hu M."/>
        </authorList>
    </citation>
    <scope>NUCLEOTIDE SEQUENCE [LARGE SCALE GENOMIC DNA]</scope>
    <source>
        <strain evidence="1 2">BVB16</strain>
    </source>
</reference>
<evidence type="ECO:0000313" key="2">
    <source>
        <dbReference type="Proteomes" id="UP000531561"/>
    </source>
</evidence>
<dbReference type="RefSeq" id="XP_037194532.1">
    <property type="nucleotide sequence ID" value="XM_037341675.1"/>
</dbReference>
<keyword evidence="2" id="KW-1185">Reference proteome</keyword>
<dbReference type="AlphaFoldDB" id="A0A8H6AXU7"/>
<sequence length="65" mass="7532">MQRRKTQNRQHRKVEEIFTYHITPDHFRNLAIFHITYISTNGHSGKARGEIGGKGEEILSILVLS</sequence>
<dbReference type="Proteomes" id="UP000531561">
    <property type="component" value="Unassembled WGS sequence"/>
</dbReference>
<proteinExistence type="predicted"/>
<dbReference type="EMBL" id="JABFCT010000005">
    <property type="protein sequence ID" value="KAF5875586.1"/>
    <property type="molecule type" value="Genomic_DNA"/>
</dbReference>
<comment type="caution">
    <text evidence="1">The sequence shown here is derived from an EMBL/GenBank/DDBJ whole genome shotgun (WGS) entry which is preliminary data.</text>
</comment>
<gene>
    <name evidence="1" type="ORF">Bfra_011348</name>
</gene>